<organism evidence="3 4">
    <name type="scientific">Colletotrichum nymphaeae SA-01</name>
    <dbReference type="NCBI Taxonomy" id="1460502"/>
    <lineage>
        <taxon>Eukaryota</taxon>
        <taxon>Fungi</taxon>
        <taxon>Dikarya</taxon>
        <taxon>Ascomycota</taxon>
        <taxon>Pezizomycotina</taxon>
        <taxon>Sordariomycetes</taxon>
        <taxon>Hypocreomycetidae</taxon>
        <taxon>Glomerellales</taxon>
        <taxon>Glomerellaceae</taxon>
        <taxon>Colletotrichum</taxon>
        <taxon>Colletotrichum acutatum species complex</taxon>
    </lineage>
</organism>
<feature type="compositionally biased region" description="Basic and acidic residues" evidence="1">
    <location>
        <begin position="290"/>
        <end position="309"/>
    </location>
</feature>
<name>A0A135S3U0_9PEZI</name>
<dbReference type="PANTHER" id="PTHR13182">
    <property type="entry name" value="ZINC FINGER PROTEIN 622"/>
    <property type="match status" value="1"/>
</dbReference>
<protein>
    <submittedName>
        <fullName evidence="3">TRI15 protein</fullName>
    </submittedName>
</protein>
<feature type="domain" description="ZN622/Rei1/Reh1 zinc finger C2H2-type" evidence="2">
    <location>
        <begin position="55"/>
        <end position="149"/>
    </location>
</feature>
<dbReference type="GO" id="GO:0030687">
    <property type="term" value="C:preribosome, large subunit precursor"/>
    <property type="evidence" value="ECO:0007669"/>
    <property type="project" value="TreeGrafter"/>
</dbReference>
<dbReference type="OrthoDB" id="19329at2759"/>
<evidence type="ECO:0000259" key="2">
    <source>
        <dbReference type="Pfam" id="PF12756"/>
    </source>
</evidence>
<dbReference type="Pfam" id="PF12756">
    <property type="entry name" value="zf-C2H2_2"/>
    <property type="match status" value="1"/>
</dbReference>
<gene>
    <name evidence="3" type="ORF">CNYM01_02973</name>
</gene>
<feature type="region of interest" description="Disordered" evidence="1">
    <location>
        <begin position="210"/>
        <end position="254"/>
    </location>
</feature>
<feature type="region of interest" description="Disordered" evidence="1">
    <location>
        <begin position="288"/>
        <end position="309"/>
    </location>
</feature>
<dbReference type="GO" id="GO:0042273">
    <property type="term" value="P:ribosomal large subunit biogenesis"/>
    <property type="evidence" value="ECO:0007669"/>
    <property type="project" value="TreeGrafter"/>
</dbReference>
<dbReference type="InterPro" id="IPR041661">
    <property type="entry name" value="ZN622/Rei1/Reh1_Znf-C2H2"/>
</dbReference>
<accession>A0A135S3U0</accession>
<reference evidence="3 4" key="1">
    <citation type="submission" date="2014-02" db="EMBL/GenBank/DDBJ databases">
        <title>The genome sequence of Colletotrichum nymphaeae SA-01.</title>
        <authorList>
            <person name="Baroncelli R."/>
            <person name="Thon M.R."/>
        </authorList>
    </citation>
    <scope>NUCLEOTIDE SEQUENCE [LARGE SCALE GENOMIC DNA]</scope>
    <source>
        <strain evidence="3 4">SA-01</strain>
    </source>
</reference>
<dbReference type="Proteomes" id="UP000070054">
    <property type="component" value="Unassembled WGS sequence"/>
</dbReference>
<proteinExistence type="predicted"/>
<dbReference type="AlphaFoldDB" id="A0A135S3U0"/>
<dbReference type="InterPro" id="IPR040025">
    <property type="entry name" value="Znf622/Rei1/Reh1"/>
</dbReference>
<evidence type="ECO:0000256" key="1">
    <source>
        <dbReference type="SAM" id="MobiDB-lite"/>
    </source>
</evidence>
<dbReference type="PANTHER" id="PTHR13182:SF8">
    <property type="entry name" value="CYTOPLASMIC 60S SUBUNIT BIOGENESIS FACTOR ZNF622"/>
    <property type="match status" value="1"/>
</dbReference>
<evidence type="ECO:0000313" key="3">
    <source>
        <dbReference type="EMBL" id="KXH30562.1"/>
    </source>
</evidence>
<sequence>MPGATTTTATNTATTALLWDSMDSLSNQNSSNILSSPEESIDSGNATMQPFIPGQCLFCPNLSADFHNSVAHMQKSHSLFIPHRQHLLVDLETLFKYLHLVIFDYRECLHCGTERTTIQAVQQHMIGKGHCRFDPADHDSEFADFYDFAFSEAEGNEESGLESDKEECCMRNEPASTSQQLLQVDEDSLRLPSGKIISKRSSDQIGLSINHLRRRMRTPPSQLEYARVESEEEESSEDPLHPGETQALSKREKRERAVIAHQLAKLRANDRSALMRLPASEQRSLLAVQHRHEEKVQKEERRRQGKIDRKGNKNLYAYWNTETPVYQCG</sequence>
<keyword evidence="4" id="KW-1185">Reference proteome</keyword>
<evidence type="ECO:0000313" key="4">
    <source>
        <dbReference type="Proteomes" id="UP000070054"/>
    </source>
</evidence>
<dbReference type="EMBL" id="JEMN01001656">
    <property type="protein sequence ID" value="KXH30562.1"/>
    <property type="molecule type" value="Genomic_DNA"/>
</dbReference>
<comment type="caution">
    <text evidence="3">The sequence shown here is derived from an EMBL/GenBank/DDBJ whole genome shotgun (WGS) entry which is preliminary data.</text>
</comment>